<keyword evidence="7" id="KW-0482">Metalloprotease</keyword>
<dbReference type="PROSITE" id="PS00143">
    <property type="entry name" value="INSULINASE"/>
    <property type="match status" value="1"/>
</dbReference>
<dbReference type="Pfam" id="PF00675">
    <property type="entry name" value="Peptidase_M16"/>
    <property type="match status" value="1"/>
</dbReference>
<name>A0A1I7HKM2_9PROT</name>
<accession>A0A1I7HKM2</accession>
<comment type="similarity">
    <text evidence="2 8">Belongs to the peptidase M16 family.</text>
</comment>
<dbReference type="InterPro" id="IPR011249">
    <property type="entry name" value="Metalloenz_LuxS/M16"/>
</dbReference>
<feature type="domain" description="Peptidase M16 C-terminal" evidence="11">
    <location>
        <begin position="202"/>
        <end position="388"/>
    </location>
</feature>
<dbReference type="GO" id="GO:0004222">
    <property type="term" value="F:metalloendopeptidase activity"/>
    <property type="evidence" value="ECO:0007669"/>
    <property type="project" value="InterPro"/>
</dbReference>
<dbReference type="RefSeq" id="WP_074975006.1">
    <property type="nucleotide sequence ID" value="NZ_FPBZ01000010.1"/>
</dbReference>
<sequence length="472" mass="53117">MNYPCFRFLPTCRFLPACLWAALIIPISLFSPAAPASTHEFILGNGLRLIVKEDHRSPVVISQIWYKAGSIDEVNGRTGVAHVLEHMMFKGTKKVPGGEFSRLIAAAGGRENAFTGQDYTAYFQQLHKSRLPLAMELESDRMRNLVLTEEEFSKEIKVVMEERRLRTDDQARSLVHETLMATSYQSHPYRHPVIGWMNDLQNMTVEDARQWYERWYAPNNAVLVVVGDVVPRQVFDLARKYYGQIKKAKSILPLDQRKPQIEPKQLGIKRLTVKAPAQLPYVAMAYHAPSLRKPEKDWEPYALEMLAGVLDGNESARLNKVLVREQRVASAAGASYDSTARGPAAFYLDGTPSEGKTVVDVEAALRAEIERLIREGVTEEELARVKAQVVAGHVFQLDSMFFQAMQIGQLESIGLSYRDVDIILRKLQAVTPEQVRDVAKKYLKDDNLTIAVLDPQPLEQKAPAAVPAGLRH</sequence>
<dbReference type="InterPro" id="IPR011765">
    <property type="entry name" value="Pept_M16_N"/>
</dbReference>
<protein>
    <submittedName>
        <fullName evidence="12">Zinc protease</fullName>
    </submittedName>
</protein>
<organism evidence="12 13">
    <name type="scientific">Nitrosospira multiformis</name>
    <dbReference type="NCBI Taxonomy" id="1231"/>
    <lineage>
        <taxon>Bacteria</taxon>
        <taxon>Pseudomonadati</taxon>
        <taxon>Pseudomonadota</taxon>
        <taxon>Betaproteobacteria</taxon>
        <taxon>Nitrosomonadales</taxon>
        <taxon>Nitrosomonadaceae</taxon>
        <taxon>Nitrosospira</taxon>
    </lineage>
</organism>
<evidence type="ECO:0000256" key="6">
    <source>
        <dbReference type="ARBA" id="ARBA00022833"/>
    </source>
</evidence>
<evidence type="ECO:0000256" key="7">
    <source>
        <dbReference type="ARBA" id="ARBA00023049"/>
    </source>
</evidence>
<dbReference type="GO" id="GO:0006508">
    <property type="term" value="P:proteolysis"/>
    <property type="evidence" value="ECO:0007669"/>
    <property type="project" value="UniProtKB-KW"/>
</dbReference>
<keyword evidence="6" id="KW-0862">Zinc</keyword>
<keyword evidence="5" id="KW-0378">Hydrolase</keyword>
<evidence type="ECO:0000256" key="4">
    <source>
        <dbReference type="ARBA" id="ARBA00022723"/>
    </source>
</evidence>
<dbReference type="Gene3D" id="3.30.830.10">
    <property type="entry name" value="Metalloenzyme, LuxS/M16 peptidase-like"/>
    <property type="match status" value="2"/>
</dbReference>
<dbReference type="GO" id="GO:0046872">
    <property type="term" value="F:metal ion binding"/>
    <property type="evidence" value="ECO:0007669"/>
    <property type="project" value="UniProtKB-KW"/>
</dbReference>
<evidence type="ECO:0000256" key="9">
    <source>
        <dbReference type="SAM" id="SignalP"/>
    </source>
</evidence>
<proteinExistence type="inferred from homology"/>
<feature type="chain" id="PRO_5010318812" evidence="9">
    <location>
        <begin position="34"/>
        <end position="472"/>
    </location>
</feature>
<dbReference type="PANTHER" id="PTHR43690:SF17">
    <property type="entry name" value="PROTEIN YHJJ"/>
    <property type="match status" value="1"/>
</dbReference>
<evidence type="ECO:0000256" key="3">
    <source>
        <dbReference type="ARBA" id="ARBA00022670"/>
    </source>
</evidence>
<dbReference type="InterPro" id="IPR001431">
    <property type="entry name" value="Pept_M16_Zn_BS"/>
</dbReference>
<evidence type="ECO:0000259" key="11">
    <source>
        <dbReference type="Pfam" id="PF05193"/>
    </source>
</evidence>
<comment type="cofactor">
    <cofactor evidence="1">
        <name>Zn(2+)</name>
        <dbReference type="ChEBI" id="CHEBI:29105"/>
    </cofactor>
</comment>
<dbReference type="Proteomes" id="UP000182649">
    <property type="component" value="Unassembled WGS sequence"/>
</dbReference>
<keyword evidence="4" id="KW-0479">Metal-binding</keyword>
<evidence type="ECO:0000256" key="2">
    <source>
        <dbReference type="ARBA" id="ARBA00007261"/>
    </source>
</evidence>
<dbReference type="Pfam" id="PF05193">
    <property type="entry name" value="Peptidase_M16_C"/>
    <property type="match status" value="1"/>
</dbReference>
<evidence type="ECO:0000256" key="5">
    <source>
        <dbReference type="ARBA" id="ARBA00022801"/>
    </source>
</evidence>
<dbReference type="InterPro" id="IPR050626">
    <property type="entry name" value="Peptidase_M16"/>
</dbReference>
<feature type="domain" description="Peptidase M16 N-terminal" evidence="10">
    <location>
        <begin position="50"/>
        <end position="194"/>
    </location>
</feature>
<keyword evidence="9" id="KW-0732">Signal</keyword>
<evidence type="ECO:0000259" key="10">
    <source>
        <dbReference type="Pfam" id="PF00675"/>
    </source>
</evidence>
<dbReference type="SUPFAM" id="SSF63411">
    <property type="entry name" value="LuxS/MPP-like metallohydrolase"/>
    <property type="match status" value="2"/>
</dbReference>
<keyword evidence="3 12" id="KW-0645">Protease</keyword>
<evidence type="ECO:0000256" key="8">
    <source>
        <dbReference type="RuleBase" id="RU004447"/>
    </source>
</evidence>
<dbReference type="InterPro" id="IPR007863">
    <property type="entry name" value="Peptidase_M16_C"/>
</dbReference>
<evidence type="ECO:0000313" key="12">
    <source>
        <dbReference type="EMBL" id="SFU61314.1"/>
    </source>
</evidence>
<dbReference type="AlphaFoldDB" id="A0A1I7HKM2"/>
<dbReference type="PANTHER" id="PTHR43690">
    <property type="entry name" value="NARDILYSIN"/>
    <property type="match status" value="1"/>
</dbReference>
<evidence type="ECO:0000256" key="1">
    <source>
        <dbReference type="ARBA" id="ARBA00001947"/>
    </source>
</evidence>
<evidence type="ECO:0000313" key="13">
    <source>
        <dbReference type="Proteomes" id="UP000182649"/>
    </source>
</evidence>
<dbReference type="OrthoDB" id="9811314at2"/>
<feature type="signal peptide" evidence="9">
    <location>
        <begin position="1"/>
        <end position="33"/>
    </location>
</feature>
<reference evidence="12 13" key="1">
    <citation type="submission" date="2016-10" db="EMBL/GenBank/DDBJ databases">
        <authorList>
            <person name="de Groot N.N."/>
        </authorList>
    </citation>
    <scope>NUCLEOTIDE SEQUENCE [LARGE SCALE GENOMIC DNA]</scope>
    <source>
        <strain evidence="12 13">Nl14</strain>
    </source>
</reference>
<gene>
    <name evidence="12" type="ORF">SAMN05216417_11039</name>
</gene>
<dbReference type="EMBL" id="FPBZ01000010">
    <property type="protein sequence ID" value="SFU61314.1"/>
    <property type="molecule type" value="Genomic_DNA"/>
</dbReference>